<feature type="compositionally biased region" description="Polar residues" evidence="1">
    <location>
        <begin position="49"/>
        <end position="66"/>
    </location>
</feature>
<sequence>MVPEKARLKTGAGSHRSICETQNRRPLQPFSTDLAKGKLSHERAVSRQPLPSSVTSLPKIPNQRSC</sequence>
<organism evidence="2 3">
    <name type="scientific">Rhodopirellula baltica (strain DSM 10527 / NCIMB 13988 / SH1)</name>
    <dbReference type="NCBI Taxonomy" id="243090"/>
    <lineage>
        <taxon>Bacteria</taxon>
        <taxon>Pseudomonadati</taxon>
        <taxon>Planctomycetota</taxon>
        <taxon>Planctomycetia</taxon>
        <taxon>Pirellulales</taxon>
        <taxon>Pirellulaceae</taxon>
        <taxon>Rhodopirellula</taxon>
    </lineage>
</organism>
<dbReference type="STRING" id="243090.RB7723"/>
<name>Q7UN87_RHOBA</name>
<evidence type="ECO:0000313" key="3">
    <source>
        <dbReference type="Proteomes" id="UP000001025"/>
    </source>
</evidence>
<dbReference type="EMBL" id="BX294146">
    <property type="protein sequence ID" value="CAD75532.1"/>
    <property type="molecule type" value="Genomic_DNA"/>
</dbReference>
<dbReference type="HOGENOM" id="CLU_2828344_0_0_0"/>
<reference evidence="2 3" key="1">
    <citation type="journal article" date="2003" name="Proc. Natl. Acad. Sci. U.S.A.">
        <title>Complete genome sequence of the marine planctomycete Pirellula sp. strain 1.</title>
        <authorList>
            <person name="Gloeckner F.O."/>
            <person name="Kube M."/>
            <person name="Bauer M."/>
            <person name="Teeling H."/>
            <person name="Lombardot T."/>
            <person name="Ludwig W."/>
            <person name="Gade D."/>
            <person name="Beck A."/>
            <person name="Borzym K."/>
            <person name="Heitmann K."/>
            <person name="Rabus R."/>
            <person name="Schlesner H."/>
            <person name="Amann R."/>
            <person name="Reinhardt R."/>
        </authorList>
    </citation>
    <scope>NUCLEOTIDE SEQUENCE [LARGE SCALE GENOMIC DNA]</scope>
    <source>
        <strain evidence="3">DSM 10527 / NCIMB 13988 / SH1</strain>
    </source>
</reference>
<dbReference type="Proteomes" id="UP000001025">
    <property type="component" value="Chromosome"/>
</dbReference>
<proteinExistence type="predicted"/>
<accession>Q7UN87</accession>
<keyword evidence="3" id="KW-1185">Reference proteome</keyword>
<protein>
    <submittedName>
        <fullName evidence="2">Uncharacterized protein</fullName>
    </submittedName>
</protein>
<dbReference type="AlphaFoldDB" id="Q7UN87"/>
<dbReference type="EnsemblBacteria" id="CAD75532">
    <property type="protein sequence ID" value="CAD75532"/>
    <property type="gene ID" value="RB7723"/>
</dbReference>
<feature type="compositionally biased region" description="Polar residues" evidence="1">
    <location>
        <begin position="19"/>
        <end position="31"/>
    </location>
</feature>
<dbReference type="KEGG" id="rba:RB7723"/>
<feature type="region of interest" description="Disordered" evidence="1">
    <location>
        <begin position="1"/>
        <end position="66"/>
    </location>
</feature>
<feature type="compositionally biased region" description="Basic and acidic residues" evidence="1">
    <location>
        <begin position="35"/>
        <end position="45"/>
    </location>
</feature>
<evidence type="ECO:0000256" key="1">
    <source>
        <dbReference type="SAM" id="MobiDB-lite"/>
    </source>
</evidence>
<gene>
    <name evidence="2" type="ordered locus">RB7723</name>
</gene>
<dbReference type="InParanoid" id="Q7UN87"/>
<evidence type="ECO:0000313" key="2">
    <source>
        <dbReference type="EMBL" id="CAD75532.1"/>
    </source>
</evidence>